<proteinExistence type="predicted"/>
<gene>
    <name evidence="1" type="ORF">H8699_05730</name>
</gene>
<evidence type="ECO:0000313" key="2">
    <source>
        <dbReference type="Proteomes" id="UP000654279"/>
    </source>
</evidence>
<evidence type="ECO:0000313" key="1">
    <source>
        <dbReference type="EMBL" id="MBC8528921.1"/>
    </source>
</evidence>
<organism evidence="1 2">
    <name type="scientific">Luoshenia tenuis</name>
    <dbReference type="NCBI Taxonomy" id="2763654"/>
    <lineage>
        <taxon>Bacteria</taxon>
        <taxon>Bacillati</taxon>
        <taxon>Bacillota</taxon>
        <taxon>Clostridia</taxon>
        <taxon>Christensenellales</taxon>
        <taxon>Christensenellaceae</taxon>
        <taxon>Luoshenia</taxon>
    </lineage>
</organism>
<dbReference type="AlphaFoldDB" id="A0A926HNA1"/>
<reference evidence="1" key="1">
    <citation type="submission" date="2020-08" db="EMBL/GenBank/DDBJ databases">
        <title>Genome public.</title>
        <authorList>
            <person name="Liu C."/>
            <person name="Sun Q."/>
        </authorList>
    </citation>
    <scope>NUCLEOTIDE SEQUENCE</scope>
    <source>
        <strain evidence="1">NSJ-44</strain>
    </source>
</reference>
<comment type="caution">
    <text evidence="1">The sequence shown here is derived from an EMBL/GenBank/DDBJ whole genome shotgun (WGS) entry which is preliminary data.</text>
</comment>
<sequence>MNQAQDQSITSASNPGFAALPVFLQETIKQIGLQVESEQQLQACAQHFLEK</sequence>
<dbReference type="Proteomes" id="UP000654279">
    <property type="component" value="Unassembled WGS sequence"/>
</dbReference>
<dbReference type="EMBL" id="JACRSO010000002">
    <property type="protein sequence ID" value="MBC8528921.1"/>
    <property type="molecule type" value="Genomic_DNA"/>
</dbReference>
<keyword evidence="2" id="KW-1185">Reference proteome</keyword>
<accession>A0A926HNA1</accession>
<protein>
    <submittedName>
        <fullName evidence="1">Uncharacterized protein</fullName>
    </submittedName>
</protein>
<dbReference type="RefSeq" id="WP_171026054.1">
    <property type="nucleotide sequence ID" value="NZ_JACRSO010000002.1"/>
</dbReference>
<name>A0A926HNA1_9FIRM</name>